<protein>
    <submittedName>
        <fullName evidence="1">TnsA-like heteromeric transposase endonuclease subunit</fullName>
    </submittedName>
</protein>
<sequence length="239" mass="26777">MRRTLPAGRMTPVPLAERGEVWKPSRHPAQRSIATWWWAATNRRHVGCRSLDRLSTAMLLDFHPAVVDFGAWSAQLVWRERGRERRLVPDFFVRTASGKTVVVTCPPAIGPTERFERQLEVVSATAEGAGWLVGVPRLPGDVALANLRWVSRRRQPRFGDPEVEQVLAHAFGRVRPLWEGVEACGVPRALVLPRLYHMLWHRRLAVDWNTALGPGALVGPPGAVGEPDAVRRPLAVEQR</sequence>
<gene>
    <name evidence="1" type="ORF">ACEZDE_32260</name>
</gene>
<evidence type="ECO:0000313" key="2">
    <source>
        <dbReference type="Proteomes" id="UP001592531"/>
    </source>
</evidence>
<dbReference type="Proteomes" id="UP001592531">
    <property type="component" value="Unassembled WGS sequence"/>
</dbReference>
<organism evidence="1 2">
    <name type="scientific">Streptacidiphilus cavernicola</name>
    <dbReference type="NCBI Taxonomy" id="3342716"/>
    <lineage>
        <taxon>Bacteria</taxon>
        <taxon>Bacillati</taxon>
        <taxon>Actinomycetota</taxon>
        <taxon>Actinomycetes</taxon>
        <taxon>Kitasatosporales</taxon>
        <taxon>Streptomycetaceae</taxon>
        <taxon>Streptacidiphilus</taxon>
    </lineage>
</organism>
<dbReference type="InterPro" id="IPR048000">
    <property type="entry name" value="TnsA-like"/>
</dbReference>
<dbReference type="NCBIfam" id="NF033179">
    <property type="entry name" value="TnsA_like_Actin"/>
    <property type="match status" value="1"/>
</dbReference>
<name>A0ABV6W600_9ACTN</name>
<comment type="caution">
    <text evidence="1">The sequence shown here is derived from an EMBL/GenBank/DDBJ whole genome shotgun (WGS) entry which is preliminary data.</text>
</comment>
<keyword evidence="2" id="KW-1185">Reference proteome</keyword>
<reference evidence="1 2" key="1">
    <citation type="submission" date="2024-09" db="EMBL/GenBank/DDBJ databases">
        <authorList>
            <person name="Lee S.D."/>
        </authorList>
    </citation>
    <scope>NUCLEOTIDE SEQUENCE [LARGE SCALE GENOMIC DNA]</scope>
    <source>
        <strain evidence="1 2">N8-3</strain>
    </source>
</reference>
<proteinExistence type="predicted"/>
<dbReference type="EMBL" id="JBHFAB010000037">
    <property type="protein sequence ID" value="MFC1421281.1"/>
    <property type="molecule type" value="Genomic_DNA"/>
</dbReference>
<accession>A0ABV6W600</accession>
<evidence type="ECO:0000313" key="1">
    <source>
        <dbReference type="EMBL" id="MFC1421281.1"/>
    </source>
</evidence>
<dbReference type="RefSeq" id="WP_380544197.1">
    <property type="nucleotide sequence ID" value="NZ_JBHFAB010000037.1"/>
</dbReference>